<dbReference type="KEGG" id="mrr:Moror_1725"/>
<dbReference type="Proteomes" id="UP000017559">
    <property type="component" value="Unassembled WGS sequence"/>
</dbReference>
<evidence type="ECO:0000313" key="1">
    <source>
        <dbReference type="EMBL" id="ESK93444.1"/>
    </source>
</evidence>
<gene>
    <name evidence="1" type="ORF">Moror_1725</name>
</gene>
<dbReference type="HOGENOM" id="CLU_1098738_0_0_1"/>
<organism evidence="1 2">
    <name type="scientific">Moniliophthora roreri (strain MCA 2997)</name>
    <name type="common">Cocoa frosty pod rot fungus</name>
    <name type="synonym">Crinipellis roreri</name>
    <dbReference type="NCBI Taxonomy" id="1381753"/>
    <lineage>
        <taxon>Eukaryota</taxon>
        <taxon>Fungi</taxon>
        <taxon>Dikarya</taxon>
        <taxon>Basidiomycota</taxon>
        <taxon>Agaricomycotina</taxon>
        <taxon>Agaricomycetes</taxon>
        <taxon>Agaricomycetidae</taxon>
        <taxon>Agaricales</taxon>
        <taxon>Marasmiineae</taxon>
        <taxon>Marasmiaceae</taxon>
        <taxon>Moniliophthora</taxon>
    </lineage>
</organism>
<reference evidence="1 2" key="1">
    <citation type="journal article" date="2014" name="BMC Genomics">
        <title>Genome and secretome analysis of the hemibiotrophic fungal pathogen, Moniliophthora roreri, which causes frosty pod rot disease of cacao: mechanisms of the biotrophic and necrotrophic phases.</title>
        <authorList>
            <person name="Meinhardt L.W."/>
            <person name="Costa G.G.L."/>
            <person name="Thomazella D.P.T."/>
            <person name="Teixeira P.J.P.L."/>
            <person name="Carazzolle M.F."/>
            <person name="Schuster S.C."/>
            <person name="Carlson J.E."/>
            <person name="Guiltinan M.J."/>
            <person name="Mieczkowski P."/>
            <person name="Farmer A."/>
            <person name="Ramaraj T."/>
            <person name="Crozier J."/>
            <person name="Davis R.E."/>
            <person name="Shao J."/>
            <person name="Melnick R.L."/>
            <person name="Pereira G.A.G."/>
            <person name="Bailey B.A."/>
        </authorList>
    </citation>
    <scope>NUCLEOTIDE SEQUENCE [LARGE SCALE GENOMIC DNA]</scope>
    <source>
        <strain evidence="1 2">MCA 2997</strain>
    </source>
</reference>
<evidence type="ECO:0000313" key="2">
    <source>
        <dbReference type="Proteomes" id="UP000017559"/>
    </source>
</evidence>
<accession>V2YP35</accession>
<dbReference type="AlphaFoldDB" id="V2YP35"/>
<name>V2YP35_MONRO</name>
<proteinExistence type="predicted"/>
<dbReference type="EMBL" id="AWSO01000194">
    <property type="protein sequence ID" value="ESK93444.1"/>
    <property type="molecule type" value="Genomic_DNA"/>
</dbReference>
<protein>
    <submittedName>
        <fullName evidence="1">Uncharacterized protein</fullName>
    </submittedName>
</protein>
<keyword evidence="2" id="KW-1185">Reference proteome</keyword>
<comment type="caution">
    <text evidence="1">The sequence shown here is derived from an EMBL/GenBank/DDBJ whole genome shotgun (WGS) entry which is preliminary data.</text>
</comment>
<sequence>MGFTNSSGFSIKGDNAFHHVEGSQVNGAIKAGNVYFNSQARVHRTKYNEFEYVKTGDIVTVKTLHTQNLTEWDQGLQKSRPKAQRTVYTIELHPNRRSKYTAVMYEGEEAHKAWKKAFKFPGVAQLFGINRFGYPKWESKTATLTTHLPEAKNDLQIHGELIYGRETCPVIISHSEHIKICHHLQVSGSPISYFATQRPASRSREDGIRFKCYDENVSLPTNCDSRSGHCFQTFLASSWSTRHIRSQCMQRVP</sequence>